<dbReference type="Proteomes" id="UP000198284">
    <property type="component" value="Unassembled WGS sequence"/>
</dbReference>
<organism evidence="10 11">
    <name type="scientific">Noviherbaspirillum humi</name>
    <dbReference type="NCBI Taxonomy" id="1688639"/>
    <lineage>
        <taxon>Bacteria</taxon>
        <taxon>Pseudomonadati</taxon>
        <taxon>Pseudomonadota</taxon>
        <taxon>Betaproteobacteria</taxon>
        <taxon>Burkholderiales</taxon>
        <taxon>Oxalobacteraceae</taxon>
        <taxon>Noviherbaspirillum</taxon>
    </lineage>
</organism>
<dbReference type="InterPro" id="IPR050192">
    <property type="entry name" value="CopG/NikR_regulator"/>
</dbReference>
<comment type="cofactor">
    <cofactor evidence="7">
        <name>Ni(2+)</name>
        <dbReference type="ChEBI" id="CHEBI:49786"/>
    </cofactor>
    <text evidence="7">Binds 1 nickel ion per subunit.</text>
</comment>
<evidence type="ECO:0000259" key="9">
    <source>
        <dbReference type="Pfam" id="PF08753"/>
    </source>
</evidence>
<dbReference type="NCBIfam" id="NF003381">
    <property type="entry name" value="PRK04460.1"/>
    <property type="match status" value="1"/>
</dbReference>
<dbReference type="SUPFAM" id="SSF47598">
    <property type="entry name" value="Ribbon-helix-helix"/>
    <property type="match status" value="1"/>
</dbReference>
<keyword evidence="2 7" id="KW-0533">Nickel</keyword>
<dbReference type="InterPro" id="IPR045865">
    <property type="entry name" value="ACT-like_dom_sf"/>
</dbReference>
<evidence type="ECO:0000256" key="5">
    <source>
        <dbReference type="ARBA" id="ARBA00023125"/>
    </source>
</evidence>
<dbReference type="AlphaFoldDB" id="A0A239DTE0"/>
<dbReference type="RefSeq" id="WP_089398175.1">
    <property type="nucleotide sequence ID" value="NZ_FZOT01000002.1"/>
</dbReference>
<evidence type="ECO:0000313" key="11">
    <source>
        <dbReference type="Proteomes" id="UP000198284"/>
    </source>
</evidence>
<dbReference type="InterPro" id="IPR014864">
    <property type="entry name" value="TF_NikR_Ni-bd_C"/>
</dbReference>
<sequence>MRRITISVDDSLAEQFEQLIERHGYENRSEAFRDLLRGRLEQERKSTYQARYCIASLSYVYNHHERELSSRLAALQHEHHDICVSSMHVHLDHDDCLETIVLRGPYRQVHAFANSVIAQSGVRHGQINLVPVDMATPTLAQHQHPHFHPKT</sequence>
<dbReference type="InterPro" id="IPR010985">
    <property type="entry name" value="Ribbon_hlx_hlx"/>
</dbReference>
<dbReference type="PANTHER" id="PTHR34719">
    <property type="entry name" value="NICKEL-RESPONSIVE REGULATOR"/>
    <property type="match status" value="1"/>
</dbReference>
<protein>
    <recommendedName>
        <fullName evidence="7">Putative nickel-responsive regulator</fullName>
    </recommendedName>
</protein>
<dbReference type="OrthoDB" id="9806294at2"/>
<dbReference type="GO" id="GO:0016151">
    <property type="term" value="F:nickel cation binding"/>
    <property type="evidence" value="ECO:0007669"/>
    <property type="project" value="UniProtKB-UniRule"/>
</dbReference>
<dbReference type="InterPro" id="IPR002145">
    <property type="entry name" value="CopG"/>
</dbReference>
<evidence type="ECO:0000313" key="10">
    <source>
        <dbReference type="EMBL" id="SNS34834.1"/>
    </source>
</evidence>
<proteinExistence type="inferred from homology"/>
<dbReference type="GO" id="GO:0003677">
    <property type="term" value="F:DNA binding"/>
    <property type="evidence" value="ECO:0007669"/>
    <property type="project" value="UniProtKB-KW"/>
</dbReference>
<reference evidence="10 11" key="1">
    <citation type="submission" date="2017-06" db="EMBL/GenBank/DDBJ databases">
        <authorList>
            <person name="Kim H.J."/>
            <person name="Triplett B.A."/>
        </authorList>
    </citation>
    <scope>NUCLEOTIDE SEQUENCE [LARGE SCALE GENOMIC DNA]</scope>
    <source>
        <strain evidence="10 11">U15</strain>
    </source>
</reference>
<dbReference type="HAMAP" id="MF_00476">
    <property type="entry name" value="NikR"/>
    <property type="match status" value="1"/>
</dbReference>
<feature type="binding site" evidence="7">
    <location>
        <position position="88"/>
    </location>
    <ligand>
        <name>Ni(2+)</name>
        <dbReference type="ChEBI" id="CHEBI:49786"/>
    </ligand>
</feature>
<evidence type="ECO:0000256" key="2">
    <source>
        <dbReference type="ARBA" id="ARBA00022596"/>
    </source>
</evidence>
<evidence type="ECO:0000259" key="8">
    <source>
        <dbReference type="Pfam" id="PF01402"/>
    </source>
</evidence>
<feature type="binding site" evidence="7">
    <location>
        <position position="90"/>
    </location>
    <ligand>
        <name>Ni(2+)</name>
        <dbReference type="ChEBI" id="CHEBI:49786"/>
    </ligand>
</feature>
<feature type="domain" description="Ribbon-helix-helix protein CopG" evidence="8">
    <location>
        <begin position="2"/>
        <end position="43"/>
    </location>
</feature>
<dbReference type="PANTHER" id="PTHR34719:SF2">
    <property type="entry name" value="NICKEL-RESPONSIVE REGULATOR"/>
    <property type="match status" value="1"/>
</dbReference>
<comment type="similarity">
    <text evidence="1 7">Belongs to the transcriptional regulatory CopG/NikR family.</text>
</comment>
<keyword evidence="11" id="KW-1185">Reference proteome</keyword>
<dbReference type="Gene3D" id="1.10.1220.10">
    <property type="entry name" value="Met repressor-like"/>
    <property type="match status" value="1"/>
</dbReference>
<dbReference type="GO" id="GO:0003700">
    <property type="term" value="F:DNA-binding transcription factor activity"/>
    <property type="evidence" value="ECO:0007669"/>
    <property type="project" value="UniProtKB-UniRule"/>
</dbReference>
<evidence type="ECO:0000256" key="1">
    <source>
        <dbReference type="ARBA" id="ARBA00008478"/>
    </source>
</evidence>
<dbReference type="NCBIfam" id="NF002815">
    <property type="entry name" value="PRK02967.1"/>
    <property type="match status" value="1"/>
</dbReference>
<dbReference type="Gene3D" id="3.30.70.1150">
    <property type="entry name" value="ACT-like. Chain A, domain 2"/>
    <property type="match status" value="1"/>
</dbReference>
<dbReference type="GO" id="GO:0010045">
    <property type="term" value="P:response to nickel cation"/>
    <property type="evidence" value="ECO:0007669"/>
    <property type="project" value="InterPro"/>
</dbReference>
<evidence type="ECO:0000256" key="4">
    <source>
        <dbReference type="ARBA" id="ARBA00023015"/>
    </source>
</evidence>
<feature type="binding site" evidence="7">
    <location>
        <position position="96"/>
    </location>
    <ligand>
        <name>Ni(2+)</name>
        <dbReference type="ChEBI" id="CHEBI:49786"/>
    </ligand>
</feature>
<name>A0A239DTE0_9BURK</name>
<comment type="function">
    <text evidence="7">Transcriptional regulator.</text>
</comment>
<keyword evidence="4 7" id="KW-0805">Transcription regulation</keyword>
<dbReference type="Pfam" id="PF01402">
    <property type="entry name" value="RHH_1"/>
    <property type="match status" value="1"/>
</dbReference>
<dbReference type="EMBL" id="FZOT01000002">
    <property type="protein sequence ID" value="SNS34834.1"/>
    <property type="molecule type" value="Genomic_DNA"/>
</dbReference>
<evidence type="ECO:0000256" key="3">
    <source>
        <dbReference type="ARBA" id="ARBA00022723"/>
    </source>
</evidence>
<gene>
    <name evidence="10" type="ORF">SAMN06265795_102323</name>
</gene>
<evidence type="ECO:0000256" key="7">
    <source>
        <dbReference type="HAMAP-Rule" id="MF_00476"/>
    </source>
</evidence>
<dbReference type="InterPro" id="IPR013321">
    <property type="entry name" value="Arc_rbn_hlx_hlx"/>
</dbReference>
<keyword evidence="5 7" id="KW-0238">DNA-binding</keyword>
<keyword evidence="6 7" id="KW-0804">Transcription</keyword>
<dbReference type="Pfam" id="PF08753">
    <property type="entry name" value="NikR_C"/>
    <property type="match status" value="1"/>
</dbReference>
<keyword evidence="3 7" id="KW-0479">Metal-binding</keyword>
<dbReference type="SUPFAM" id="SSF55021">
    <property type="entry name" value="ACT-like"/>
    <property type="match status" value="1"/>
</dbReference>
<dbReference type="CDD" id="cd22231">
    <property type="entry name" value="RHH_NikR_HicB-like"/>
    <property type="match status" value="1"/>
</dbReference>
<dbReference type="InterPro" id="IPR022988">
    <property type="entry name" value="Ni_resp_reg_NikR"/>
</dbReference>
<evidence type="ECO:0000256" key="6">
    <source>
        <dbReference type="ARBA" id="ARBA00023163"/>
    </source>
</evidence>
<accession>A0A239DTE0</accession>
<feature type="domain" description="Transcription factor NikR nickel binding C-terminal" evidence="9">
    <location>
        <begin position="54"/>
        <end position="129"/>
    </location>
</feature>
<feature type="binding site" evidence="7">
    <location>
        <position position="77"/>
    </location>
    <ligand>
        <name>Ni(2+)</name>
        <dbReference type="ChEBI" id="CHEBI:49786"/>
    </ligand>
</feature>
<dbReference type="InterPro" id="IPR027271">
    <property type="entry name" value="Acetolactate_synth/TF_NikR_C"/>
</dbReference>